<accession>A0A3P7MND8</accession>
<dbReference type="Proteomes" id="UP000281553">
    <property type="component" value="Unassembled WGS sequence"/>
</dbReference>
<protein>
    <submittedName>
        <fullName evidence="1">Uncharacterized protein</fullName>
    </submittedName>
</protein>
<gene>
    <name evidence="1" type="ORF">DILT_LOCUS15687</name>
</gene>
<organism evidence="1 2">
    <name type="scientific">Dibothriocephalus latus</name>
    <name type="common">Fish tapeworm</name>
    <name type="synonym">Diphyllobothrium latum</name>
    <dbReference type="NCBI Taxonomy" id="60516"/>
    <lineage>
        <taxon>Eukaryota</taxon>
        <taxon>Metazoa</taxon>
        <taxon>Spiralia</taxon>
        <taxon>Lophotrochozoa</taxon>
        <taxon>Platyhelminthes</taxon>
        <taxon>Cestoda</taxon>
        <taxon>Eucestoda</taxon>
        <taxon>Diphyllobothriidea</taxon>
        <taxon>Diphyllobothriidae</taxon>
        <taxon>Dibothriocephalus</taxon>
    </lineage>
</organism>
<dbReference type="EMBL" id="UYRU01080519">
    <property type="protein sequence ID" value="VDN31134.1"/>
    <property type="molecule type" value="Genomic_DNA"/>
</dbReference>
<keyword evidence="2" id="KW-1185">Reference proteome</keyword>
<evidence type="ECO:0000313" key="1">
    <source>
        <dbReference type="EMBL" id="VDN31134.1"/>
    </source>
</evidence>
<name>A0A3P7MND8_DIBLA</name>
<reference evidence="1 2" key="1">
    <citation type="submission" date="2018-11" db="EMBL/GenBank/DDBJ databases">
        <authorList>
            <consortium name="Pathogen Informatics"/>
        </authorList>
    </citation>
    <scope>NUCLEOTIDE SEQUENCE [LARGE SCALE GENOMIC DNA]</scope>
</reference>
<sequence>MSPMVSKSFGFPQENLRARAQYQGLRGVGNVTTFLLTDITLTDPTAAAAQILECVTQLQGDPWLRSVLLISNFLQRRALKQLRGIGCLSVQY</sequence>
<dbReference type="AlphaFoldDB" id="A0A3P7MND8"/>
<proteinExistence type="predicted"/>
<evidence type="ECO:0000313" key="2">
    <source>
        <dbReference type="Proteomes" id="UP000281553"/>
    </source>
</evidence>